<evidence type="ECO:0000259" key="12">
    <source>
        <dbReference type="PROSITE" id="PS51198"/>
    </source>
</evidence>
<dbReference type="InterPro" id="IPR027417">
    <property type="entry name" value="P-loop_NTPase"/>
</dbReference>
<dbReference type="GO" id="GO:0000725">
    <property type="term" value="P:recombinational repair"/>
    <property type="evidence" value="ECO:0007669"/>
    <property type="project" value="TreeGrafter"/>
</dbReference>
<evidence type="ECO:0000256" key="11">
    <source>
        <dbReference type="PROSITE-ProRule" id="PRU00560"/>
    </source>
</evidence>
<dbReference type="InterPro" id="IPR014017">
    <property type="entry name" value="DNA_helicase_UvrD-like_C"/>
</dbReference>
<comment type="caution">
    <text evidence="14">The sequence shown here is derived from an EMBL/GenBank/DDBJ whole genome shotgun (WGS) entry which is preliminary data.</text>
</comment>
<dbReference type="Gene3D" id="1.10.10.160">
    <property type="match status" value="1"/>
</dbReference>
<keyword evidence="2 11" id="KW-0547">Nucleotide-binding</keyword>
<dbReference type="InterPro" id="IPR014016">
    <property type="entry name" value="UvrD-like_ATP-bd"/>
</dbReference>
<dbReference type="CDD" id="cd18807">
    <property type="entry name" value="SF1_C_UvrD"/>
    <property type="match status" value="1"/>
</dbReference>
<dbReference type="PROSITE" id="PS51198">
    <property type="entry name" value="UVRD_HELICASE_ATP_BIND"/>
    <property type="match status" value="1"/>
</dbReference>
<evidence type="ECO:0000256" key="6">
    <source>
        <dbReference type="ARBA" id="ARBA00023125"/>
    </source>
</evidence>
<feature type="domain" description="UvrD-like helicase C-terminal" evidence="13">
    <location>
        <begin position="295"/>
        <end position="553"/>
    </location>
</feature>
<dbReference type="InterPro" id="IPR000212">
    <property type="entry name" value="DNA_helicase_UvrD/REP"/>
</dbReference>
<feature type="domain" description="UvrD-like helicase ATP-binding" evidence="12">
    <location>
        <begin position="6"/>
        <end position="294"/>
    </location>
</feature>
<organism evidence="14 15">
    <name type="scientific">Candidatus Campbellbacteria bacterium RIFCSPLOWO2_02_FULL_35_11</name>
    <dbReference type="NCBI Taxonomy" id="1797581"/>
    <lineage>
        <taxon>Bacteria</taxon>
        <taxon>Candidatus Campbelliibacteriota</taxon>
    </lineage>
</organism>
<comment type="similarity">
    <text evidence="1">Belongs to the helicase family. UvrD subfamily.</text>
</comment>
<dbReference type="SUPFAM" id="SSF52540">
    <property type="entry name" value="P-loop containing nucleoside triphosphate hydrolases"/>
    <property type="match status" value="1"/>
</dbReference>
<dbReference type="PROSITE" id="PS51217">
    <property type="entry name" value="UVRD_HELICASE_CTER"/>
    <property type="match status" value="1"/>
</dbReference>
<protein>
    <recommendedName>
        <fullName evidence="9">DNA 3'-5' helicase</fullName>
        <ecNumber evidence="9">5.6.2.4</ecNumber>
    </recommendedName>
</protein>
<evidence type="ECO:0000313" key="15">
    <source>
        <dbReference type="Proteomes" id="UP000186545"/>
    </source>
</evidence>
<dbReference type="PANTHER" id="PTHR11070:SF2">
    <property type="entry name" value="ATP-DEPENDENT DNA HELICASE SRS2"/>
    <property type="match status" value="1"/>
</dbReference>
<evidence type="ECO:0000256" key="2">
    <source>
        <dbReference type="ARBA" id="ARBA00022741"/>
    </source>
</evidence>
<keyword evidence="5 11" id="KW-0067">ATP-binding</keyword>
<evidence type="ECO:0000256" key="10">
    <source>
        <dbReference type="ARBA" id="ARBA00048988"/>
    </source>
</evidence>
<evidence type="ECO:0000313" key="14">
    <source>
        <dbReference type="EMBL" id="OGD70577.1"/>
    </source>
</evidence>
<dbReference type="GO" id="GO:0003677">
    <property type="term" value="F:DNA binding"/>
    <property type="evidence" value="ECO:0007669"/>
    <property type="project" value="UniProtKB-KW"/>
</dbReference>
<comment type="catalytic activity">
    <reaction evidence="10">
        <text>ATP + H2O = ADP + phosphate + H(+)</text>
        <dbReference type="Rhea" id="RHEA:13065"/>
        <dbReference type="ChEBI" id="CHEBI:15377"/>
        <dbReference type="ChEBI" id="CHEBI:15378"/>
        <dbReference type="ChEBI" id="CHEBI:30616"/>
        <dbReference type="ChEBI" id="CHEBI:43474"/>
        <dbReference type="ChEBI" id="CHEBI:456216"/>
        <dbReference type="EC" id="5.6.2.4"/>
    </reaction>
</comment>
<keyword evidence="6" id="KW-0238">DNA-binding</keyword>
<evidence type="ECO:0000256" key="4">
    <source>
        <dbReference type="ARBA" id="ARBA00022806"/>
    </source>
</evidence>
<dbReference type="GO" id="GO:0016887">
    <property type="term" value="F:ATP hydrolysis activity"/>
    <property type="evidence" value="ECO:0007669"/>
    <property type="project" value="RHEA"/>
</dbReference>
<evidence type="ECO:0000256" key="8">
    <source>
        <dbReference type="ARBA" id="ARBA00034617"/>
    </source>
</evidence>
<reference evidence="14 15" key="1">
    <citation type="journal article" date="2016" name="Nat. Commun.">
        <title>Thousands of microbial genomes shed light on interconnected biogeochemical processes in an aquifer system.</title>
        <authorList>
            <person name="Anantharaman K."/>
            <person name="Brown C.T."/>
            <person name="Hug L.A."/>
            <person name="Sharon I."/>
            <person name="Castelle C.J."/>
            <person name="Probst A.J."/>
            <person name="Thomas B.C."/>
            <person name="Singh A."/>
            <person name="Wilkins M.J."/>
            <person name="Karaoz U."/>
            <person name="Brodie E.L."/>
            <person name="Williams K.H."/>
            <person name="Hubbard S.S."/>
            <person name="Banfield J.F."/>
        </authorList>
    </citation>
    <scope>NUCLEOTIDE SEQUENCE [LARGE SCALE GENOMIC DNA]</scope>
</reference>
<feature type="binding site" evidence="11">
    <location>
        <begin position="27"/>
        <end position="34"/>
    </location>
    <ligand>
        <name>ATP</name>
        <dbReference type="ChEBI" id="CHEBI:30616"/>
    </ligand>
</feature>
<name>A0A1F5ET46_9BACT</name>
<dbReference type="Gene3D" id="3.40.50.300">
    <property type="entry name" value="P-loop containing nucleotide triphosphate hydrolases"/>
    <property type="match status" value="2"/>
</dbReference>
<dbReference type="GO" id="GO:0005524">
    <property type="term" value="F:ATP binding"/>
    <property type="evidence" value="ECO:0007669"/>
    <property type="project" value="UniProtKB-UniRule"/>
</dbReference>
<dbReference type="PANTHER" id="PTHR11070">
    <property type="entry name" value="UVRD / RECB / PCRA DNA HELICASE FAMILY MEMBER"/>
    <property type="match status" value="1"/>
</dbReference>
<keyword evidence="4 11" id="KW-0347">Helicase</keyword>
<dbReference type="GO" id="GO:0043138">
    <property type="term" value="F:3'-5' DNA helicase activity"/>
    <property type="evidence" value="ECO:0007669"/>
    <property type="project" value="UniProtKB-EC"/>
</dbReference>
<evidence type="ECO:0000256" key="9">
    <source>
        <dbReference type="ARBA" id="ARBA00034808"/>
    </source>
</evidence>
<dbReference type="Gene3D" id="1.10.486.10">
    <property type="entry name" value="PCRA, domain 4"/>
    <property type="match status" value="1"/>
</dbReference>
<dbReference type="AlphaFoldDB" id="A0A1F5ET46"/>
<gene>
    <name evidence="14" type="ORF">A3I18_02105</name>
</gene>
<proteinExistence type="inferred from homology"/>
<evidence type="ECO:0000256" key="3">
    <source>
        <dbReference type="ARBA" id="ARBA00022801"/>
    </source>
</evidence>
<dbReference type="Pfam" id="PF13361">
    <property type="entry name" value="UvrD_C"/>
    <property type="match status" value="1"/>
</dbReference>
<keyword evidence="3 11" id="KW-0378">Hydrolase</keyword>
<dbReference type="EC" id="5.6.2.4" evidence="9"/>
<dbReference type="Proteomes" id="UP000186545">
    <property type="component" value="Unassembled WGS sequence"/>
</dbReference>
<sequence>MEPYLNGLNDKQKEAVTQKNGPILILAGAGAGKTKTITHRILHLINNGVSPSSILAVTFTNKSAKEMEERVIKMLSEDEKFHFPITNNEKPFISTFHSLGVYILKENHAELGIPKYFNIFDKNDSKKVIKESIIKIGLDPKQFEPGKIMSVISRQKGDFKSYSKFKETMGNDYFSEIIEKVWSNYEKTLKEEGSLDFDDLLLKTALLLKNNESVRNRYQKRWQYVHIDEYQDTNRVQYEISKLLTNKDQNICVVGDADQNIYSWRGADIKNILNFEKDFSNVKTIILEENYRSTQNILSAANDVIKKNKIRKEKNLFTNNAEGEKIHLFSNYTEVQEASGVVNEISELLEKGTNPSEIAVLYRANFQSRVLEEAFLSENIPYQVLGTKFFERKEIKDMISFIKASLNPASLTDIKRVINVPPRGIGEITLLKIFSNKEDELSPKAKEKLDDFRKILEQIKTSCLQDKPSDVIKLIMRTTGLEKKLSDGTDEDKERLDNIKELVTLACKYDYLPMPEGIEKLLENSALASDQDEIDQKNERSAVKLMTVHASKGLEFDYIFITGLEDSLFPSKRNNKQTDEEKEEERRLFYVALTRARKKIYLSYASIRMIFGSKQMNPPSEFIFDIKDNLIEDISNKRTNRIGSEEKIIYLEL</sequence>
<comment type="catalytic activity">
    <reaction evidence="8">
        <text>Couples ATP hydrolysis with the unwinding of duplex DNA by translocating in the 3'-5' direction.</text>
        <dbReference type="EC" id="5.6.2.4"/>
    </reaction>
</comment>
<evidence type="ECO:0000259" key="13">
    <source>
        <dbReference type="PROSITE" id="PS51217"/>
    </source>
</evidence>
<evidence type="ECO:0000256" key="1">
    <source>
        <dbReference type="ARBA" id="ARBA00009922"/>
    </source>
</evidence>
<dbReference type="GO" id="GO:0005829">
    <property type="term" value="C:cytosol"/>
    <property type="evidence" value="ECO:0007669"/>
    <property type="project" value="TreeGrafter"/>
</dbReference>
<dbReference type="Pfam" id="PF00580">
    <property type="entry name" value="UvrD-helicase"/>
    <property type="match status" value="1"/>
</dbReference>
<dbReference type="GO" id="GO:0033202">
    <property type="term" value="C:DNA helicase complex"/>
    <property type="evidence" value="ECO:0007669"/>
    <property type="project" value="TreeGrafter"/>
</dbReference>
<keyword evidence="7" id="KW-0413">Isomerase</keyword>
<evidence type="ECO:0000256" key="5">
    <source>
        <dbReference type="ARBA" id="ARBA00022840"/>
    </source>
</evidence>
<dbReference type="CDD" id="cd17932">
    <property type="entry name" value="DEXQc_UvrD"/>
    <property type="match status" value="1"/>
</dbReference>
<evidence type="ECO:0000256" key="7">
    <source>
        <dbReference type="ARBA" id="ARBA00023235"/>
    </source>
</evidence>
<dbReference type="InterPro" id="IPR013986">
    <property type="entry name" value="DExx_box_DNA_helicase_dom_sf"/>
</dbReference>
<accession>A0A1F5ET46</accession>
<dbReference type="EMBL" id="MFAD01000012">
    <property type="protein sequence ID" value="OGD70577.1"/>
    <property type="molecule type" value="Genomic_DNA"/>
</dbReference>